<evidence type="ECO:0008006" key="3">
    <source>
        <dbReference type="Google" id="ProtNLM"/>
    </source>
</evidence>
<dbReference type="RefSeq" id="WP_369312420.1">
    <property type="nucleotide sequence ID" value="NZ_JBEHZE010000001.1"/>
</dbReference>
<reference evidence="1 2" key="1">
    <citation type="submission" date="2024-05" db="EMBL/GenBank/DDBJ databases">
        <title>Three bacterial strains, DH-69, EH-24, and ECK-19 isolated from coastal sediments.</title>
        <authorList>
            <person name="Ye Y.-Q."/>
            <person name="Du Z.-J."/>
        </authorList>
    </citation>
    <scope>NUCLEOTIDE SEQUENCE [LARGE SCALE GENOMIC DNA]</scope>
    <source>
        <strain evidence="1 2">ECK-19</strain>
    </source>
</reference>
<protein>
    <recommendedName>
        <fullName evidence="3">Sulfotransferase family protein</fullName>
    </recommendedName>
</protein>
<evidence type="ECO:0000313" key="1">
    <source>
        <dbReference type="EMBL" id="MEX6632496.1"/>
    </source>
</evidence>
<dbReference type="SUPFAM" id="SSF52540">
    <property type="entry name" value="P-loop containing nucleoside triphosphate hydrolases"/>
    <property type="match status" value="1"/>
</dbReference>
<dbReference type="Gene3D" id="3.40.50.300">
    <property type="entry name" value="P-loop containing nucleotide triphosphate hydrolases"/>
    <property type="match status" value="1"/>
</dbReference>
<accession>A0ABV3Z129</accession>
<proteinExistence type="predicted"/>
<organism evidence="1 2">
    <name type="scientific">Hyphococcus lacteus</name>
    <dbReference type="NCBI Taxonomy" id="3143536"/>
    <lineage>
        <taxon>Bacteria</taxon>
        <taxon>Pseudomonadati</taxon>
        <taxon>Pseudomonadota</taxon>
        <taxon>Alphaproteobacteria</taxon>
        <taxon>Parvularculales</taxon>
        <taxon>Parvularculaceae</taxon>
        <taxon>Hyphococcus</taxon>
    </lineage>
</organism>
<name>A0ABV3Z129_9PROT</name>
<dbReference type="EMBL" id="JBEHZE010000001">
    <property type="protein sequence ID" value="MEX6632496.1"/>
    <property type="molecule type" value="Genomic_DNA"/>
</dbReference>
<sequence>MPKLIAIAGVPRSGTTWLYNAVRLIHDRAGRSIYGAWCADYDPNTSASRHLIKVHKPEQLHAHPEITFATNRDVAESLASLVRMGWLADEEVAIKNAATNHQRLRLYWEERADYIAQYEEVTKQPLTVIEGLCSRLEILLEKSMSEAIAHELAMMQSPKSGNYDPVTLLHPGHRSDAKMNERQVDRVREILRKTKTDD</sequence>
<keyword evidence="2" id="KW-1185">Reference proteome</keyword>
<dbReference type="InterPro" id="IPR027417">
    <property type="entry name" value="P-loop_NTPase"/>
</dbReference>
<dbReference type="Proteomes" id="UP001560685">
    <property type="component" value="Unassembled WGS sequence"/>
</dbReference>
<gene>
    <name evidence="1" type="ORF">ABFZ84_02950</name>
</gene>
<evidence type="ECO:0000313" key="2">
    <source>
        <dbReference type="Proteomes" id="UP001560685"/>
    </source>
</evidence>
<comment type="caution">
    <text evidence="1">The sequence shown here is derived from an EMBL/GenBank/DDBJ whole genome shotgun (WGS) entry which is preliminary data.</text>
</comment>